<name>A0A0A7KFF9_9DEIO</name>
<dbReference type="InterPro" id="IPR052345">
    <property type="entry name" value="Rad_response_metalloprotease"/>
</dbReference>
<evidence type="ECO:0000313" key="3">
    <source>
        <dbReference type="Proteomes" id="UP000030634"/>
    </source>
</evidence>
<dbReference type="PANTHER" id="PTHR43236:SF1">
    <property type="entry name" value="BLL7220 PROTEIN"/>
    <property type="match status" value="1"/>
</dbReference>
<dbReference type="Gene3D" id="1.10.10.2910">
    <property type="match status" value="1"/>
</dbReference>
<gene>
    <name evidence="2" type="ORF">QR90_06600</name>
</gene>
<dbReference type="Proteomes" id="UP000030634">
    <property type="component" value="Chromosome"/>
</dbReference>
<dbReference type="InterPro" id="IPR010359">
    <property type="entry name" value="IrrE_HExxH"/>
</dbReference>
<protein>
    <recommendedName>
        <fullName evidence="1">IrrE N-terminal-like domain-containing protein</fullName>
    </recommendedName>
</protein>
<evidence type="ECO:0000259" key="1">
    <source>
        <dbReference type="Pfam" id="PF06114"/>
    </source>
</evidence>
<dbReference type="EMBL" id="CP010028">
    <property type="protein sequence ID" value="AIZ44840.1"/>
    <property type="molecule type" value="Genomic_DNA"/>
</dbReference>
<sequence length="211" mass="23105">MRDASHAAIAYAVQQHAKHDHETCPERLCAALGIRVIPGQENRAVDGPPSIITLRRDRYAPRQRFTMHHEIAHILIQRAGLEDAVLGEVDSDDAEGHLEAIASHIGAALLMPEPLVRASMRDWGDRPEVILSIQQGSGASFSAALLRYVTHDLQASRGAFATSGSYVAHAASINMRPIYRYSRVPDPRASFPEAVLLSLPHHARTVGVMVF</sequence>
<proteinExistence type="predicted"/>
<evidence type="ECO:0000313" key="2">
    <source>
        <dbReference type="EMBL" id="AIZ44840.1"/>
    </source>
</evidence>
<dbReference type="RefSeq" id="WP_039683223.1">
    <property type="nucleotide sequence ID" value="NZ_CP010028.1"/>
</dbReference>
<reference evidence="3" key="1">
    <citation type="submission" date="2014-11" db="EMBL/GenBank/DDBJ databases">
        <title>Hymenobacter sp. DG25B genome submission.</title>
        <authorList>
            <person name="Jung H.-Y."/>
            <person name="Kim M.K."/>
            <person name="Srinivasan S."/>
            <person name="Lim S."/>
        </authorList>
    </citation>
    <scope>NUCLEOTIDE SEQUENCE [LARGE SCALE GENOMIC DNA]</scope>
    <source>
        <strain evidence="3">DY59</strain>
    </source>
</reference>
<organism evidence="2 3">
    <name type="scientific">Deinococcus radiopugnans</name>
    <dbReference type="NCBI Taxonomy" id="57497"/>
    <lineage>
        <taxon>Bacteria</taxon>
        <taxon>Thermotogati</taxon>
        <taxon>Deinococcota</taxon>
        <taxon>Deinococci</taxon>
        <taxon>Deinococcales</taxon>
        <taxon>Deinococcaceae</taxon>
        <taxon>Deinococcus</taxon>
    </lineage>
</organism>
<dbReference type="PANTHER" id="PTHR43236">
    <property type="entry name" value="ANTITOXIN HIGA1"/>
    <property type="match status" value="1"/>
</dbReference>
<dbReference type="KEGG" id="dsw:QR90_06600"/>
<accession>A0A0A7KFF9</accession>
<dbReference type="AlphaFoldDB" id="A0A0A7KFF9"/>
<dbReference type="Pfam" id="PF06114">
    <property type="entry name" value="Peptidase_M78"/>
    <property type="match status" value="1"/>
</dbReference>
<feature type="domain" description="IrrE N-terminal-like" evidence="1">
    <location>
        <begin position="32"/>
        <end position="122"/>
    </location>
</feature>
<dbReference type="HOGENOM" id="CLU_1292656_0_0_0"/>